<evidence type="ECO:0000256" key="4">
    <source>
        <dbReference type="ARBA" id="ARBA00022884"/>
    </source>
</evidence>
<sequence>MSKDHQGLEKVRASKFQYQEHHPLVPPPSDSEPVSRRQRRKGKRSPSPLLIPQSSENPNLSNSAHPLSPVQYLQVLTHDALSIPSSLPLTIMPPTSSIPLLIASIGNPGPAYADTLHSAGHTALDALRVLLNYPSFSKSRALGSLVSLPPSPDLPWTLYQSPTLMNVSGPAISSVWRAWPYSGVGAGGVLVIVHDELEKGLGSVNVKRSGSPRGHNGLKSIIKSLPGVDFVRVGVGIGRPESREPGVVSNYVLSKMNGRERKVVEDSAWGILKALQEIRG</sequence>
<dbReference type="AlphaFoldDB" id="A0A9P4SH58"/>
<dbReference type="PROSITE" id="PS01196">
    <property type="entry name" value="PEPT_TRNA_HYDROL_2"/>
    <property type="match status" value="1"/>
</dbReference>
<feature type="compositionally biased region" description="Basic and acidic residues" evidence="6">
    <location>
        <begin position="1"/>
        <end position="23"/>
    </location>
</feature>
<dbReference type="SUPFAM" id="SSF53178">
    <property type="entry name" value="Peptidyl-tRNA hydrolase-like"/>
    <property type="match status" value="1"/>
</dbReference>
<dbReference type="OrthoDB" id="1711136at2759"/>
<dbReference type="NCBIfam" id="TIGR00447">
    <property type="entry name" value="pth"/>
    <property type="match status" value="1"/>
</dbReference>
<evidence type="ECO:0000256" key="6">
    <source>
        <dbReference type="SAM" id="MobiDB-lite"/>
    </source>
</evidence>
<dbReference type="PANTHER" id="PTHR17224:SF1">
    <property type="entry name" value="PEPTIDYL-TRNA HYDROLASE"/>
    <property type="match status" value="1"/>
</dbReference>
<keyword evidence="4" id="KW-0694">RNA-binding</keyword>
<dbReference type="Pfam" id="PF01195">
    <property type="entry name" value="Pept_tRNA_hydro"/>
    <property type="match status" value="1"/>
</dbReference>
<organism evidence="7 8">
    <name type="scientific">Patellaria atrata CBS 101060</name>
    <dbReference type="NCBI Taxonomy" id="1346257"/>
    <lineage>
        <taxon>Eukaryota</taxon>
        <taxon>Fungi</taxon>
        <taxon>Dikarya</taxon>
        <taxon>Ascomycota</taxon>
        <taxon>Pezizomycotina</taxon>
        <taxon>Dothideomycetes</taxon>
        <taxon>Dothideomycetes incertae sedis</taxon>
        <taxon>Patellariales</taxon>
        <taxon>Patellariaceae</taxon>
        <taxon>Patellaria</taxon>
    </lineage>
</organism>
<feature type="compositionally biased region" description="Polar residues" evidence="6">
    <location>
        <begin position="52"/>
        <end position="65"/>
    </location>
</feature>
<reference evidence="7" key="1">
    <citation type="journal article" date="2020" name="Stud. Mycol.">
        <title>101 Dothideomycetes genomes: a test case for predicting lifestyles and emergence of pathogens.</title>
        <authorList>
            <person name="Haridas S."/>
            <person name="Albert R."/>
            <person name="Binder M."/>
            <person name="Bloem J."/>
            <person name="Labutti K."/>
            <person name="Salamov A."/>
            <person name="Andreopoulos B."/>
            <person name="Baker S."/>
            <person name="Barry K."/>
            <person name="Bills G."/>
            <person name="Bluhm B."/>
            <person name="Cannon C."/>
            <person name="Castanera R."/>
            <person name="Culley D."/>
            <person name="Daum C."/>
            <person name="Ezra D."/>
            <person name="Gonzalez J."/>
            <person name="Henrissat B."/>
            <person name="Kuo A."/>
            <person name="Liang C."/>
            <person name="Lipzen A."/>
            <person name="Lutzoni F."/>
            <person name="Magnuson J."/>
            <person name="Mondo S."/>
            <person name="Nolan M."/>
            <person name="Ohm R."/>
            <person name="Pangilinan J."/>
            <person name="Park H.-J."/>
            <person name="Ramirez L."/>
            <person name="Alfaro M."/>
            <person name="Sun H."/>
            <person name="Tritt A."/>
            <person name="Yoshinaga Y."/>
            <person name="Zwiers L.-H."/>
            <person name="Turgeon B."/>
            <person name="Goodwin S."/>
            <person name="Spatafora J."/>
            <person name="Crous P."/>
            <person name="Grigoriev I."/>
        </authorList>
    </citation>
    <scope>NUCLEOTIDE SEQUENCE</scope>
    <source>
        <strain evidence="7">CBS 101060</strain>
    </source>
</reference>
<gene>
    <name evidence="7" type="ORF">M501DRAFT_1001013</name>
</gene>
<keyword evidence="2" id="KW-0820">tRNA-binding</keyword>
<proteinExistence type="inferred from homology"/>
<name>A0A9P4SH58_9PEZI</name>
<evidence type="ECO:0000256" key="1">
    <source>
        <dbReference type="ARBA" id="ARBA00013260"/>
    </source>
</evidence>
<dbReference type="EC" id="3.1.1.29" evidence="1"/>
<dbReference type="EMBL" id="MU006091">
    <property type="protein sequence ID" value="KAF2841732.1"/>
    <property type="molecule type" value="Genomic_DNA"/>
</dbReference>
<dbReference type="Proteomes" id="UP000799429">
    <property type="component" value="Unassembled WGS sequence"/>
</dbReference>
<evidence type="ECO:0000256" key="3">
    <source>
        <dbReference type="ARBA" id="ARBA00022801"/>
    </source>
</evidence>
<accession>A0A9P4SH58</accession>
<evidence type="ECO:0000313" key="8">
    <source>
        <dbReference type="Proteomes" id="UP000799429"/>
    </source>
</evidence>
<keyword evidence="8" id="KW-1185">Reference proteome</keyword>
<dbReference type="CDD" id="cd00462">
    <property type="entry name" value="PTH"/>
    <property type="match status" value="1"/>
</dbReference>
<dbReference type="PANTHER" id="PTHR17224">
    <property type="entry name" value="PEPTIDYL-TRNA HYDROLASE"/>
    <property type="match status" value="1"/>
</dbReference>
<protein>
    <recommendedName>
        <fullName evidence="1">peptidyl-tRNA hydrolase</fullName>
        <ecNumber evidence="1">3.1.1.29</ecNumber>
    </recommendedName>
</protein>
<dbReference type="InterPro" id="IPR018171">
    <property type="entry name" value="Pept_tRNA_hydro_CS"/>
</dbReference>
<dbReference type="Gene3D" id="3.40.50.1470">
    <property type="entry name" value="Peptidyl-tRNA hydrolase"/>
    <property type="match status" value="1"/>
</dbReference>
<comment type="similarity">
    <text evidence="5">Belongs to the PTH family.</text>
</comment>
<dbReference type="GO" id="GO:0004045">
    <property type="term" value="F:peptidyl-tRNA hydrolase activity"/>
    <property type="evidence" value="ECO:0007669"/>
    <property type="project" value="UniProtKB-EC"/>
</dbReference>
<evidence type="ECO:0000313" key="7">
    <source>
        <dbReference type="EMBL" id="KAF2841732.1"/>
    </source>
</evidence>
<comment type="caution">
    <text evidence="7">The sequence shown here is derived from an EMBL/GenBank/DDBJ whole genome shotgun (WGS) entry which is preliminary data.</text>
</comment>
<dbReference type="GO" id="GO:0000049">
    <property type="term" value="F:tRNA binding"/>
    <property type="evidence" value="ECO:0007669"/>
    <property type="project" value="UniProtKB-KW"/>
</dbReference>
<keyword evidence="3 7" id="KW-0378">Hydrolase</keyword>
<dbReference type="InterPro" id="IPR036416">
    <property type="entry name" value="Pept_tRNA_hydro_sf"/>
</dbReference>
<dbReference type="InterPro" id="IPR001328">
    <property type="entry name" value="Pept_tRNA_hydro"/>
</dbReference>
<feature type="region of interest" description="Disordered" evidence="6">
    <location>
        <begin position="1"/>
        <end position="65"/>
    </location>
</feature>
<evidence type="ECO:0000256" key="2">
    <source>
        <dbReference type="ARBA" id="ARBA00022555"/>
    </source>
</evidence>
<evidence type="ECO:0000256" key="5">
    <source>
        <dbReference type="ARBA" id="ARBA00038063"/>
    </source>
</evidence>